<dbReference type="GO" id="GO:0031405">
    <property type="term" value="F:lipoic acid binding"/>
    <property type="evidence" value="ECO:0007669"/>
    <property type="project" value="TreeGrafter"/>
</dbReference>
<dbReference type="PANTHER" id="PTHR43178">
    <property type="entry name" value="DIHYDROLIPOAMIDE ACETYLTRANSFERASE COMPONENT OF PYRUVATE DEHYDROGENASE COMPLEX"/>
    <property type="match status" value="1"/>
</dbReference>
<dbReference type="Proteomes" id="UP000198923">
    <property type="component" value="Unassembled WGS sequence"/>
</dbReference>
<dbReference type="EMBL" id="FNCN01000002">
    <property type="protein sequence ID" value="SDG16027.1"/>
    <property type="molecule type" value="Genomic_DNA"/>
</dbReference>
<dbReference type="InterPro" id="IPR000089">
    <property type="entry name" value="Biotin_lipoyl"/>
</dbReference>
<evidence type="ECO:0000313" key="11">
    <source>
        <dbReference type="Proteomes" id="UP000198923"/>
    </source>
</evidence>
<dbReference type="OrthoDB" id="3681540at2"/>
<dbReference type="PANTHER" id="PTHR43178:SF5">
    <property type="entry name" value="LIPOAMIDE ACYLTRANSFERASE COMPONENT OF BRANCHED-CHAIN ALPHA-KETO ACID DEHYDROGENASE COMPLEX, MITOCHONDRIAL"/>
    <property type="match status" value="1"/>
</dbReference>
<evidence type="ECO:0000259" key="9">
    <source>
        <dbReference type="Pfam" id="PF00364"/>
    </source>
</evidence>
<name>A0A1G7RZ38_9ACTN</name>
<evidence type="ECO:0000256" key="7">
    <source>
        <dbReference type="SAM" id="MobiDB-lite"/>
    </source>
</evidence>
<dbReference type="STRING" id="504805.SAMN05421505_102105"/>
<organism evidence="10 11">
    <name type="scientific">Sinosporangium album</name>
    <dbReference type="NCBI Taxonomy" id="504805"/>
    <lineage>
        <taxon>Bacteria</taxon>
        <taxon>Bacillati</taxon>
        <taxon>Actinomycetota</taxon>
        <taxon>Actinomycetes</taxon>
        <taxon>Streptosporangiales</taxon>
        <taxon>Streptosporangiaceae</taxon>
        <taxon>Sinosporangium</taxon>
    </lineage>
</organism>
<dbReference type="RefSeq" id="WP_093167723.1">
    <property type="nucleotide sequence ID" value="NZ_FNCN01000002.1"/>
</dbReference>
<feature type="domain" description="Lipoyl-binding" evidence="9">
    <location>
        <begin position="4"/>
        <end position="72"/>
    </location>
</feature>
<evidence type="ECO:0000256" key="3">
    <source>
        <dbReference type="ARBA" id="ARBA00022679"/>
    </source>
</evidence>
<dbReference type="GO" id="GO:0016407">
    <property type="term" value="F:acetyltransferase activity"/>
    <property type="evidence" value="ECO:0007669"/>
    <property type="project" value="TreeGrafter"/>
</dbReference>
<dbReference type="CDD" id="cd06849">
    <property type="entry name" value="lipoyl_domain"/>
    <property type="match status" value="1"/>
</dbReference>
<gene>
    <name evidence="10" type="ORF">SAMN05421505_102105</name>
</gene>
<keyword evidence="4 6" id="KW-0450">Lipoyl</keyword>
<dbReference type="Gene3D" id="2.40.50.100">
    <property type="match status" value="1"/>
</dbReference>
<feature type="region of interest" description="Disordered" evidence="7">
    <location>
        <begin position="129"/>
        <end position="159"/>
    </location>
</feature>
<evidence type="ECO:0000256" key="4">
    <source>
        <dbReference type="ARBA" id="ARBA00022823"/>
    </source>
</evidence>
<feature type="domain" description="2-oxoacid dehydrogenase acyltransferase catalytic" evidence="8">
    <location>
        <begin position="150"/>
        <end position="373"/>
    </location>
</feature>
<evidence type="ECO:0000313" key="10">
    <source>
        <dbReference type="EMBL" id="SDG16027.1"/>
    </source>
</evidence>
<dbReference type="InterPro" id="IPR003016">
    <property type="entry name" value="2-oxoA_DH_lipoyl-BS"/>
</dbReference>
<proteinExistence type="inferred from homology"/>
<feature type="compositionally biased region" description="Low complexity" evidence="7">
    <location>
        <begin position="129"/>
        <end position="149"/>
    </location>
</feature>
<keyword evidence="5 6" id="KW-0012">Acyltransferase</keyword>
<comment type="similarity">
    <text evidence="2 6">Belongs to the 2-oxoacid dehydrogenase family.</text>
</comment>
<dbReference type="Pfam" id="PF00198">
    <property type="entry name" value="2-oxoacid_dh"/>
    <property type="match status" value="1"/>
</dbReference>
<sequence>MAELRVPKLNSNDDVYLLVEWLAPDGADVRAGQPVAVIETSKAAEEIESDRDGVLRHLVKAGASCAPGAVIAGVGAGDAPGPVLTPLTDGPLITAPAQALMDELGIGLDQVRALAAAVIRRSDVEHLAASRTSPAPASAASSEAVPAAAGERRPLSKVQRGVGRAVQLSHSTIPAAYSVVRADVEAALDLASRLTREVRRPIGLPELCLRAAARLHERFPLMFARLAGNDTLELPDAPHIGVTVDAGEGMYMPVVRDAARRPLKDVATTLMEFRISALNGEFRDSDLAGANFTLALHHDAEVALAIPLILPGTSCALALASPAREPVFTADGDVVARRVANLGLAYDHRLINGRDAAEFLRAVKESLETPEVLAGVQNS</sequence>
<dbReference type="InterPro" id="IPR011053">
    <property type="entry name" value="Single_hybrid_motif"/>
</dbReference>
<evidence type="ECO:0000259" key="8">
    <source>
        <dbReference type="Pfam" id="PF00198"/>
    </source>
</evidence>
<evidence type="ECO:0000256" key="1">
    <source>
        <dbReference type="ARBA" id="ARBA00001938"/>
    </source>
</evidence>
<dbReference type="InterPro" id="IPR023213">
    <property type="entry name" value="CAT-like_dom_sf"/>
</dbReference>
<evidence type="ECO:0000256" key="5">
    <source>
        <dbReference type="ARBA" id="ARBA00023315"/>
    </source>
</evidence>
<reference evidence="10 11" key="1">
    <citation type="submission" date="2016-10" db="EMBL/GenBank/DDBJ databases">
        <authorList>
            <person name="de Groot N.N."/>
        </authorList>
    </citation>
    <scope>NUCLEOTIDE SEQUENCE [LARGE SCALE GENOMIC DNA]</scope>
    <source>
        <strain evidence="10 11">CPCC 201354</strain>
    </source>
</reference>
<dbReference type="AlphaFoldDB" id="A0A1G7RZ38"/>
<dbReference type="Pfam" id="PF00364">
    <property type="entry name" value="Biotin_lipoyl"/>
    <property type="match status" value="1"/>
</dbReference>
<dbReference type="InterPro" id="IPR001078">
    <property type="entry name" value="2-oxoacid_DH_actylTfrase"/>
</dbReference>
<dbReference type="InterPro" id="IPR050743">
    <property type="entry name" value="2-oxoacid_DH_E2_comp"/>
</dbReference>
<comment type="cofactor">
    <cofactor evidence="1 6">
        <name>(R)-lipoate</name>
        <dbReference type="ChEBI" id="CHEBI:83088"/>
    </cofactor>
</comment>
<dbReference type="SUPFAM" id="SSF51230">
    <property type="entry name" value="Single hybrid motif"/>
    <property type="match status" value="1"/>
</dbReference>
<dbReference type="PROSITE" id="PS00189">
    <property type="entry name" value="LIPOYL"/>
    <property type="match status" value="1"/>
</dbReference>
<protein>
    <recommendedName>
        <fullName evidence="6">Dihydrolipoamide acetyltransferase component of pyruvate dehydrogenase complex</fullName>
        <ecNumber evidence="6">2.3.1.-</ecNumber>
    </recommendedName>
</protein>
<accession>A0A1G7RZ38</accession>
<dbReference type="GO" id="GO:0005737">
    <property type="term" value="C:cytoplasm"/>
    <property type="evidence" value="ECO:0007669"/>
    <property type="project" value="TreeGrafter"/>
</dbReference>
<keyword evidence="3 6" id="KW-0808">Transferase</keyword>
<dbReference type="SUPFAM" id="SSF52777">
    <property type="entry name" value="CoA-dependent acyltransferases"/>
    <property type="match status" value="1"/>
</dbReference>
<dbReference type="Gene3D" id="3.30.559.10">
    <property type="entry name" value="Chloramphenicol acetyltransferase-like domain"/>
    <property type="match status" value="1"/>
</dbReference>
<evidence type="ECO:0000256" key="2">
    <source>
        <dbReference type="ARBA" id="ARBA00007317"/>
    </source>
</evidence>
<evidence type="ECO:0000256" key="6">
    <source>
        <dbReference type="RuleBase" id="RU003423"/>
    </source>
</evidence>
<dbReference type="EC" id="2.3.1.-" evidence="6"/>
<keyword evidence="11" id="KW-1185">Reference proteome</keyword>